<feature type="domain" description="GYF" evidence="2">
    <location>
        <begin position="4"/>
        <end position="49"/>
    </location>
</feature>
<reference evidence="4" key="1">
    <citation type="journal article" date="2019" name="Int. J. Syst. Evol. Microbiol.">
        <title>The Global Catalogue of Microorganisms (GCM) 10K type strain sequencing project: providing services to taxonomists for standard genome sequencing and annotation.</title>
        <authorList>
            <consortium name="The Broad Institute Genomics Platform"/>
            <consortium name="The Broad Institute Genome Sequencing Center for Infectious Disease"/>
            <person name="Wu L."/>
            <person name="Ma J."/>
        </authorList>
    </citation>
    <scope>NUCLEOTIDE SEQUENCE [LARGE SCALE GENOMIC DNA]</scope>
    <source>
        <strain evidence="4">JCM 17069</strain>
    </source>
</reference>
<comment type="caution">
    <text evidence="3">The sequence shown here is derived from an EMBL/GenBank/DDBJ whole genome shotgun (WGS) entry which is preliminary data.</text>
</comment>
<keyword evidence="1" id="KW-0472">Membrane</keyword>
<keyword evidence="1" id="KW-1133">Transmembrane helix</keyword>
<keyword evidence="4" id="KW-1185">Reference proteome</keyword>
<name>A0ABP7W3B7_9FLAO</name>
<organism evidence="3 4">
    <name type="scientific">Flavobacterium cheonanense</name>
    <dbReference type="NCBI Taxonomy" id="706183"/>
    <lineage>
        <taxon>Bacteria</taxon>
        <taxon>Pseudomonadati</taxon>
        <taxon>Bacteroidota</taxon>
        <taxon>Flavobacteriia</taxon>
        <taxon>Flavobacteriales</taxon>
        <taxon>Flavobacteriaceae</taxon>
        <taxon>Flavobacterium</taxon>
    </lineage>
</organism>
<evidence type="ECO:0000313" key="4">
    <source>
        <dbReference type="Proteomes" id="UP001500367"/>
    </source>
</evidence>
<evidence type="ECO:0000256" key="1">
    <source>
        <dbReference type="SAM" id="Phobius"/>
    </source>
</evidence>
<dbReference type="Pfam" id="PF14237">
    <property type="entry name" value="GYF_2"/>
    <property type="match status" value="1"/>
</dbReference>
<evidence type="ECO:0000259" key="2">
    <source>
        <dbReference type="Pfam" id="PF14237"/>
    </source>
</evidence>
<dbReference type="InterPro" id="IPR025640">
    <property type="entry name" value="GYF_2"/>
</dbReference>
<sequence>MKKYFIHNGETENGPFNIEELATMQIKGDTPIWYEGLPNWTTASNVEELKSIIASNALPPKFDNLAHQNTSIHPPNFNKTNRESQVVDESKKSKTIRNVVIGLSVLLLAIIAFSFITSQPSTAEIELSTIKSDSIIKEDKRASINAAITEKNKKYRNNWSDYISVATNDFTYYNIGGIENLQIIATNKTEYKIDEINVTICYEIDSGECYKTEEITIYNIPPNSQKIENAPNSSRGKNVLVNIVGIYCDKMNFGYAPGNWANNSDDPYFTNVKQ</sequence>
<gene>
    <name evidence="3" type="ORF">GCM10022389_26470</name>
</gene>
<protein>
    <recommendedName>
        <fullName evidence="2">GYF domain-containing protein</fullName>
    </recommendedName>
</protein>
<evidence type="ECO:0000313" key="3">
    <source>
        <dbReference type="EMBL" id="GAA4079164.1"/>
    </source>
</evidence>
<dbReference type="RefSeq" id="WP_344817151.1">
    <property type="nucleotide sequence ID" value="NZ_BAABCT010000009.1"/>
</dbReference>
<accession>A0ABP7W3B7</accession>
<feature type="transmembrane region" description="Helical" evidence="1">
    <location>
        <begin position="99"/>
        <end position="116"/>
    </location>
</feature>
<proteinExistence type="predicted"/>
<keyword evidence="1" id="KW-0812">Transmembrane</keyword>
<dbReference type="EMBL" id="BAABCT010000009">
    <property type="protein sequence ID" value="GAA4079164.1"/>
    <property type="molecule type" value="Genomic_DNA"/>
</dbReference>
<dbReference type="Proteomes" id="UP001500367">
    <property type="component" value="Unassembled WGS sequence"/>
</dbReference>